<organism evidence="2 3">
    <name type="scientific">Hydrocarboniphaga effusa AP103</name>
    <dbReference type="NCBI Taxonomy" id="1172194"/>
    <lineage>
        <taxon>Bacteria</taxon>
        <taxon>Pseudomonadati</taxon>
        <taxon>Pseudomonadota</taxon>
        <taxon>Gammaproteobacteria</taxon>
        <taxon>Nevskiales</taxon>
        <taxon>Nevskiaceae</taxon>
        <taxon>Hydrocarboniphaga</taxon>
    </lineage>
</organism>
<dbReference type="InterPro" id="IPR050177">
    <property type="entry name" value="Lipid_A_modif_metabolic_enz"/>
</dbReference>
<feature type="domain" description="NAD-dependent epimerase/dehydratase" evidence="1">
    <location>
        <begin position="4"/>
        <end position="218"/>
    </location>
</feature>
<protein>
    <recommendedName>
        <fullName evidence="1">NAD-dependent epimerase/dehydratase domain-containing protein</fullName>
    </recommendedName>
</protein>
<evidence type="ECO:0000259" key="1">
    <source>
        <dbReference type="Pfam" id="PF01370"/>
    </source>
</evidence>
<dbReference type="Gene3D" id="3.40.50.720">
    <property type="entry name" value="NAD(P)-binding Rossmann-like Domain"/>
    <property type="match status" value="1"/>
</dbReference>
<evidence type="ECO:0000313" key="2">
    <source>
        <dbReference type="EMBL" id="EIT68664.1"/>
    </source>
</evidence>
<dbReference type="Proteomes" id="UP000003704">
    <property type="component" value="Unassembled WGS sequence"/>
</dbReference>
<dbReference type="InterPro" id="IPR001509">
    <property type="entry name" value="Epimerase_deHydtase"/>
</dbReference>
<sequence length="320" mass="35357">MPIALIFGGTGYIGTNLAESLVADAGTRVVVADIKPPEREIPGVSYVHCDVRKPIDASLFAGLQIDWIFNFAAIHREPGHAAHEYYDTNLAGAENVCALAEAIGCDRILFSSSISVYGPTPAATSEQSTKLPNTPYGVTKLIAEYMHREWLARGASRKLVIVRPGVIYGPADPGNILRMIRAIRRGYFVLPTASTIKKSYGYIYGLIDSMRYAMSLPESLVLYNYVERETMPLGQMIATINEVFGSSGRLIRAPMSLLVLAAKLIQSVNPNLNGIHPDRVRKVGRPTHIVPGFLIERGFDFRYDFKSSLQHWKQARPSDF</sequence>
<keyword evidence="3" id="KW-1185">Reference proteome</keyword>
<dbReference type="Pfam" id="PF01370">
    <property type="entry name" value="Epimerase"/>
    <property type="match status" value="1"/>
</dbReference>
<dbReference type="InterPro" id="IPR036291">
    <property type="entry name" value="NAD(P)-bd_dom_sf"/>
</dbReference>
<dbReference type="SUPFAM" id="SSF51735">
    <property type="entry name" value="NAD(P)-binding Rossmann-fold domains"/>
    <property type="match status" value="1"/>
</dbReference>
<dbReference type="STRING" id="1172194.WQQ_38590"/>
<dbReference type="OrthoDB" id="9801056at2"/>
<accession>I7Z9Y9</accession>
<dbReference type="AlphaFoldDB" id="I7Z9Y9"/>
<comment type="caution">
    <text evidence="2">The sequence shown here is derived from an EMBL/GenBank/DDBJ whole genome shotgun (WGS) entry which is preliminary data.</text>
</comment>
<dbReference type="RefSeq" id="WP_007186794.1">
    <property type="nucleotide sequence ID" value="NZ_AKGD01000003.1"/>
</dbReference>
<dbReference type="EMBL" id="AKGD01000003">
    <property type="protein sequence ID" value="EIT68664.1"/>
    <property type="molecule type" value="Genomic_DNA"/>
</dbReference>
<proteinExistence type="predicted"/>
<gene>
    <name evidence="2" type="ORF">WQQ_38590</name>
</gene>
<reference evidence="2 3" key="1">
    <citation type="journal article" date="2012" name="J. Bacteriol.">
        <title>Genome Sequence of n-Alkane-Degrading Hydrocarboniphaga effusa Strain AP103T (ATCC BAA-332T).</title>
        <authorList>
            <person name="Chang H.K."/>
            <person name="Zylstra G.J."/>
            <person name="Chae J.C."/>
        </authorList>
    </citation>
    <scope>NUCLEOTIDE SEQUENCE [LARGE SCALE GENOMIC DNA]</scope>
    <source>
        <strain evidence="2 3">AP103</strain>
    </source>
</reference>
<name>I7Z9Y9_9GAMM</name>
<evidence type="ECO:0000313" key="3">
    <source>
        <dbReference type="Proteomes" id="UP000003704"/>
    </source>
</evidence>
<dbReference type="PANTHER" id="PTHR43245">
    <property type="entry name" value="BIFUNCTIONAL POLYMYXIN RESISTANCE PROTEIN ARNA"/>
    <property type="match status" value="1"/>
</dbReference>